<reference evidence="1 2" key="1">
    <citation type="submission" date="2017-07" db="EMBL/GenBank/DDBJ databases">
        <title>Thauera sp. KNDSS-Mac4 genome sequence and assembly.</title>
        <authorList>
            <person name="Mayilraj S."/>
        </authorList>
    </citation>
    <scope>NUCLEOTIDE SEQUENCE [LARGE SCALE GENOMIC DNA]</scope>
    <source>
        <strain evidence="1 2">KNDSS-Mac4</strain>
    </source>
</reference>
<name>A0A235EW74_9RHOO</name>
<evidence type="ECO:0000313" key="2">
    <source>
        <dbReference type="Proteomes" id="UP000215181"/>
    </source>
</evidence>
<evidence type="ECO:0008006" key="3">
    <source>
        <dbReference type="Google" id="ProtNLM"/>
    </source>
</evidence>
<dbReference type="InterPro" id="IPR013320">
    <property type="entry name" value="ConA-like_dom_sf"/>
</dbReference>
<comment type="caution">
    <text evidence="1">The sequence shown here is derived from an EMBL/GenBank/DDBJ whole genome shotgun (WGS) entry which is preliminary data.</text>
</comment>
<dbReference type="Proteomes" id="UP000215181">
    <property type="component" value="Unassembled WGS sequence"/>
</dbReference>
<proteinExistence type="predicted"/>
<dbReference type="Pfam" id="PF13385">
    <property type="entry name" value="Laminin_G_3"/>
    <property type="match status" value="1"/>
</dbReference>
<sequence>MTAIIIPRRHHRQPLSAHRIDWANPLTMGLHSAVVAGNLRDLVSGELLTTVRPEFIVDVPDAAGVATDVRGTTTSGTVSLTVPASGLSTRSFTFAAGINRVSGNGVGGRAGLSNILLWHVSGQWDLRLGGTNYTQAGIANPETWYDIAITGSPSAARLYVDGEAVIAGGAPAAGTMSDFVLGSDPGGGGSWNAAFTWLAFWRRDLSAEELAEVRRNPWQLFRAEPLRIYSLPSTGTEQAIAASGTATASATAQLAASIALAGVGVALASGSGTLSGTQSAPIAADGAATASGTAAPRIDITLSALGLAVATGTATPDAATAGSLAASGAATATGSAGQVASVTIAAEGLAQAAATAGLSANILRAGAGAAQAAGNAALAAQLAALAQGAAQASGTASIAATSDGSLLAAGGATASGTAALVLEVRLQAAGSSAASGSAAPTTGTAGSLDAPGAGLATGAAQLSAIVTLTAAGFAHAMGAGAVTLQVPLAAFGSAEASGTAVIYQPPALLRLAATAQRIGTLLAGVRPVATLTASVRHV</sequence>
<dbReference type="SUPFAM" id="SSF49899">
    <property type="entry name" value="Concanavalin A-like lectins/glucanases"/>
    <property type="match status" value="1"/>
</dbReference>
<accession>A0A235EW74</accession>
<protein>
    <recommendedName>
        <fullName evidence="3">LamG-like jellyroll fold domain-containing protein</fullName>
    </recommendedName>
</protein>
<dbReference type="AlphaFoldDB" id="A0A235EW74"/>
<keyword evidence="2" id="KW-1185">Reference proteome</keyword>
<dbReference type="EMBL" id="NOIH01000015">
    <property type="protein sequence ID" value="OYD53254.1"/>
    <property type="molecule type" value="Genomic_DNA"/>
</dbReference>
<organism evidence="1 2">
    <name type="scientific">Thauera propionica</name>
    <dbReference type="NCBI Taxonomy" id="2019431"/>
    <lineage>
        <taxon>Bacteria</taxon>
        <taxon>Pseudomonadati</taxon>
        <taxon>Pseudomonadota</taxon>
        <taxon>Betaproteobacteria</taxon>
        <taxon>Rhodocyclales</taxon>
        <taxon>Zoogloeaceae</taxon>
        <taxon>Thauera</taxon>
    </lineage>
</organism>
<dbReference type="Gene3D" id="2.60.120.200">
    <property type="match status" value="1"/>
</dbReference>
<dbReference type="OrthoDB" id="8673369at2"/>
<gene>
    <name evidence="1" type="ORF">CGK74_13650</name>
</gene>
<evidence type="ECO:0000313" key="1">
    <source>
        <dbReference type="EMBL" id="OYD53254.1"/>
    </source>
</evidence>